<accession>A0ABV0RKW4</accession>
<keyword evidence="3" id="KW-0949">S-adenosyl-L-methionine</keyword>
<name>A0ABV0RKW4_9TELE</name>
<evidence type="ECO:0000256" key="1">
    <source>
        <dbReference type="ARBA" id="ARBA00022603"/>
    </source>
</evidence>
<organism evidence="9 10">
    <name type="scientific">Xenoophorus captivus</name>
    <dbReference type="NCBI Taxonomy" id="1517983"/>
    <lineage>
        <taxon>Eukaryota</taxon>
        <taxon>Metazoa</taxon>
        <taxon>Chordata</taxon>
        <taxon>Craniata</taxon>
        <taxon>Vertebrata</taxon>
        <taxon>Euteleostomi</taxon>
        <taxon>Actinopterygii</taxon>
        <taxon>Neopterygii</taxon>
        <taxon>Teleostei</taxon>
        <taxon>Neoteleostei</taxon>
        <taxon>Acanthomorphata</taxon>
        <taxon>Ovalentaria</taxon>
        <taxon>Atherinomorphae</taxon>
        <taxon>Cyprinodontiformes</taxon>
        <taxon>Goodeidae</taxon>
        <taxon>Xenoophorus</taxon>
    </lineage>
</organism>
<feature type="domain" description="Post-SET" evidence="8">
    <location>
        <begin position="207"/>
        <end position="223"/>
    </location>
</feature>
<dbReference type="SMART" id="SM00317">
    <property type="entry name" value="SET"/>
    <property type="match status" value="1"/>
</dbReference>
<dbReference type="PROSITE" id="PS50868">
    <property type="entry name" value="POST_SET"/>
    <property type="match status" value="1"/>
</dbReference>
<dbReference type="PANTHER" id="PTHR45838:SF3">
    <property type="entry name" value="HISTONE-LYSINE N-METHYLTRANSFERASE 2B"/>
    <property type="match status" value="1"/>
</dbReference>
<evidence type="ECO:0000259" key="7">
    <source>
        <dbReference type="PROSITE" id="PS50280"/>
    </source>
</evidence>
<keyword evidence="10" id="KW-1185">Reference proteome</keyword>
<dbReference type="SUPFAM" id="SSF82199">
    <property type="entry name" value="SET domain"/>
    <property type="match status" value="1"/>
</dbReference>
<keyword evidence="4" id="KW-0156">Chromatin regulator</keyword>
<evidence type="ECO:0000313" key="9">
    <source>
        <dbReference type="EMBL" id="MEQ2208213.1"/>
    </source>
</evidence>
<dbReference type="InterPro" id="IPR046341">
    <property type="entry name" value="SET_dom_sf"/>
</dbReference>
<reference evidence="9 10" key="1">
    <citation type="submission" date="2021-06" db="EMBL/GenBank/DDBJ databases">
        <authorList>
            <person name="Palmer J.M."/>
        </authorList>
    </citation>
    <scope>NUCLEOTIDE SEQUENCE [LARGE SCALE GENOMIC DNA]</scope>
    <source>
        <strain evidence="9 10">XC_2019</strain>
        <tissue evidence="9">Muscle</tissue>
    </source>
</reference>
<dbReference type="Proteomes" id="UP001434883">
    <property type="component" value="Unassembled WGS sequence"/>
</dbReference>
<evidence type="ECO:0000256" key="6">
    <source>
        <dbReference type="ARBA" id="ARBA00023163"/>
    </source>
</evidence>
<evidence type="ECO:0000256" key="4">
    <source>
        <dbReference type="ARBA" id="ARBA00022853"/>
    </source>
</evidence>
<protein>
    <submittedName>
        <fullName evidence="9">Histone-lysine N-methyltransferase 2A</fullName>
    </submittedName>
</protein>
<dbReference type="PROSITE" id="PS50280">
    <property type="entry name" value="SET"/>
    <property type="match status" value="1"/>
</dbReference>
<dbReference type="InterPro" id="IPR047219">
    <property type="entry name" value="KMT2A_2B_SET"/>
</dbReference>
<keyword evidence="6" id="KW-0804">Transcription</keyword>
<evidence type="ECO:0000256" key="2">
    <source>
        <dbReference type="ARBA" id="ARBA00022679"/>
    </source>
</evidence>
<keyword evidence="1" id="KW-0489">Methyltransferase</keyword>
<evidence type="ECO:0000256" key="5">
    <source>
        <dbReference type="ARBA" id="ARBA00023015"/>
    </source>
</evidence>
<dbReference type="EMBL" id="JAHRIN010050422">
    <property type="protein sequence ID" value="MEQ2208213.1"/>
    <property type="molecule type" value="Genomic_DNA"/>
</dbReference>
<dbReference type="CDD" id="cd19170">
    <property type="entry name" value="SET_KMT2A_2B"/>
    <property type="match status" value="1"/>
</dbReference>
<evidence type="ECO:0000259" key="8">
    <source>
        <dbReference type="PROSITE" id="PS50868"/>
    </source>
</evidence>
<comment type="caution">
    <text evidence="9">The sequence shown here is derived from an EMBL/GenBank/DDBJ whole genome shotgun (WGS) entry which is preliminary data.</text>
</comment>
<dbReference type="Pfam" id="PF00856">
    <property type="entry name" value="SET"/>
    <property type="match status" value="1"/>
</dbReference>
<keyword evidence="2" id="KW-0808">Transferase</keyword>
<keyword evidence="5" id="KW-0805">Transcription regulation</keyword>
<dbReference type="Gene3D" id="2.170.270.10">
    <property type="entry name" value="SET domain"/>
    <property type="match status" value="1"/>
</dbReference>
<dbReference type="PANTHER" id="PTHR45838">
    <property type="entry name" value="HISTONE-LYSINE-N-METHYLTRANSFERASE 2 KMT2 FAMILY MEMBER"/>
    <property type="match status" value="1"/>
</dbReference>
<evidence type="ECO:0000313" key="10">
    <source>
        <dbReference type="Proteomes" id="UP001434883"/>
    </source>
</evidence>
<dbReference type="InterPro" id="IPR001214">
    <property type="entry name" value="SET_dom"/>
</dbReference>
<proteinExistence type="predicted"/>
<gene>
    <name evidence="9" type="primary">KMT2A</name>
    <name evidence="9" type="ORF">XENOCAPTIV_029383</name>
</gene>
<sequence>MFNFLESQHRPLPELVGPFDEDEDEFPLKSSRLADSLNVAKRMQQIEAHFGINSSLFDSSRRATSSELPMAMRFRHLEKISKEAVGVYRSPIHGRGLFCKRNIDAGEMVIEYAGTVIRAVLTDKREKYYDSKGIGCYMFRIDDFDVVDATMQGNAARFINHSCEPNCYSRVINVDGRKHIVIFALRKIYRGEELTYDYKFPIEDDENKLHCNCGARRCRRYLN</sequence>
<feature type="domain" description="SET" evidence="7">
    <location>
        <begin position="83"/>
        <end position="199"/>
    </location>
</feature>
<dbReference type="InterPro" id="IPR003616">
    <property type="entry name" value="Post-SET_dom"/>
</dbReference>
<evidence type="ECO:0000256" key="3">
    <source>
        <dbReference type="ARBA" id="ARBA00022691"/>
    </source>
</evidence>